<proteinExistence type="predicted"/>
<feature type="compositionally biased region" description="Polar residues" evidence="1">
    <location>
        <begin position="57"/>
        <end position="67"/>
    </location>
</feature>
<gene>
    <name evidence="2" type="ORF">V6N12_011312</name>
</gene>
<comment type="caution">
    <text evidence="2">The sequence shown here is derived from an EMBL/GenBank/DDBJ whole genome shotgun (WGS) entry which is preliminary data.</text>
</comment>
<evidence type="ECO:0000313" key="3">
    <source>
        <dbReference type="Proteomes" id="UP001472677"/>
    </source>
</evidence>
<name>A0ABR2B813_9ROSI</name>
<dbReference type="Proteomes" id="UP001472677">
    <property type="component" value="Unassembled WGS sequence"/>
</dbReference>
<evidence type="ECO:0000313" key="2">
    <source>
        <dbReference type="EMBL" id="KAK8503051.1"/>
    </source>
</evidence>
<organism evidence="2 3">
    <name type="scientific">Hibiscus sabdariffa</name>
    <name type="common">roselle</name>
    <dbReference type="NCBI Taxonomy" id="183260"/>
    <lineage>
        <taxon>Eukaryota</taxon>
        <taxon>Viridiplantae</taxon>
        <taxon>Streptophyta</taxon>
        <taxon>Embryophyta</taxon>
        <taxon>Tracheophyta</taxon>
        <taxon>Spermatophyta</taxon>
        <taxon>Magnoliopsida</taxon>
        <taxon>eudicotyledons</taxon>
        <taxon>Gunneridae</taxon>
        <taxon>Pentapetalae</taxon>
        <taxon>rosids</taxon>
        <taxon>malvids</taxon>
        <taxon>Malvales</taxon>
        <taxon>Malvaceae</taxon>
        <taxon>Malvoideae</taxon>
        <taxon>Hibiscus</taxon>
    </lineage>
</organism>
<protein>
    <submittedName>
        <fullName evidence="2">Uncharacterized protein</fullName>
    </submittedName>
</protein>
<sequence>MARALMTRATRALIFSISTKGKNENRGEMKTSAAVVAAWLTGNDRWGKSLKGFDPSSLLNPNRSKTSGEPVHPHKARVSSWFEPEPSSHMRLDSAEGSSGPDP</sequence>
<evidence type="ECO:0000256" key="1">
    <source>
        <dbReference type="SAM" id="MobiDB-lite"/>
    </source>
</evidence>
<dbReference type="EMBL" id="JBBPBM010000155">
    <property type="protein sequence ID" value="KAK8503051.1"/>
    <property type="molecule type" value="Genomic_DNA"/>
</dbReference>
<feature type="region of interest" description="Disordered" evidence="1">
    <location>
        <begin position="45"/>
        <end position="103"/>
    </location>
</feature>
<accession>A0ABR2B813</accession>
<keyword evidence="3" id="KW-1185">Reference proteome</keyword>
<reference evidence="2 3" key="1">
    <citation type="journal article" date="2024" name="G3 (Bethesda)">
        <title>Genome assembly of Hibiscus sabdariffa L. provides insights into metabolisms of medicinal natural products.</title>
        <authorList>
            <person name="Kim T."/>
        </authorList>
    </citation>
    <scope>NUCLEOTIDE SEQUENCE [LARGE SCALE GENOMIC DNA]</scope>
    <source>
        <strain evidence="2">TK-2024</strain>
        <tissue evidence="2">Old leaves</tissue>
    </source>
</reference>